<protein>
    <submittedName>
        <fullName evidence="6">Uncharacterized protein</fullName>
    </submittedName>
</protein>
<evidence type="ECO:0000313" key="7">
    <source>
        <dbReference type="Proteomes" id="UP000449547"/>
    </source>
</evidence>
<feature type="active site" description="Nucleophile" evidence="4">
    <location>
        <position position="74"/>
    </location>
</feature>
<dbReference type="InterPro" id="IPR029033">
    <property type="entry name" value="His_PPase_superfam"/>
</dbReference>
<dbReference type="GO" id="GO:0003993">
    <property type="term" value="F:acid phosphatase activity"/>
    <property type="evidence" value="ECO:0007669"/>
    <property type="project" value="TreeGrafter"/>
</dbReference>
<dbReference type="VEuPathDB" id="FungiDB:DIURU_003816"/>
<dbReference type="InterPro" id="IPR016274">
    <property type="entry name" value="Histidine_acid_Pase_euk"/>
</dbReference>
<dbReference type="Pfam" id="PF00328">
    <property type="entry name" value="His_Phos_2"/>
    <property type="match status" value="1"/>
</dbReference>
<reference evidence="6 7" key="1">
    <citation type="submission" date="2019-07" db="EMBL/GenBank/DDBJ databases">
        <title>Genome assembly of two rare yeast pathogens: Diutina rugosa and Trichomonascus ciferrii.</title>
        <authorList>
            <person name="Mixao V."/>
            <person name="Saus E."/>
            <person name="Hansen A."/>
            <person name="Lass-Flor C."/>
            <person name="Gabaldon T."/>
        </authorList>
    </citation>
    <scope>NUCLEOTIDE SEQUENCE [LARGE SCALE GENOMIC DNA]</scope>
    <source>
        <strain evidence="6 7">CBS 613</strain>
    </source>
</reference>
<dbReference type="GO" id="GO:0009277">
    <property type="term" value="C:fungal-type cell wall"/>
    <property type="evidence" value="ECO:0007669"/>
    <property type="project" value="TreeGrafter"/>
</dbReference>
<dbReference type="OMA" id="EWIRESY"/>
<dbReference type="PIRSF" id="PIRSF000894">
    <property type="entry name" value="Acid_phosphatase"/>
    <property type="match status" value="1"/>
</dbReference>
<evidence type="ECO:0000256" key="1">
    <source>
        <dbReference type="ARBA" id="ARBA00005375"/>
    </source>
</evidence>
<dbReference type="AlphaFoldDB" id="A0A642UJX6"/>
<evidence type="ECO:0000256" key="5">
    <source>
        <dbReference type="PIRSR" id="PIRSR000894-2"/>
    </source>
</evidence>
<dbReference type="CDD" id="cd07061">
    <property type="entry name" value="HP_HAP_like"/>
    <property type="match status" value="1"/>
</dbReference>
<dbReference type="OrthoDB" id="6509975at2759"/>
<dbReference type="Gene3D" id="3.40.50.1240">
    <property type="entry name" value="Phosphoglycerate mutase-like"/>
    <property type="match status" value="1"/>
</dbReference>
<evidence type="ECO:0000313" key="6">
    <source>
        <dbReference type="EMBL" id="KAA8900393.1"/>
    </source>
</evidence>
<comment type="caution">
    <text evidence="6">The sequence shown here is derived from an EMBL/GenBank/DDBJ whole genome shotgun (WGS) entry which is preliminary data.</text>
</comment>
<name>A0A642UJX6_DIURU</name>
<organism evidence="6 7">
    <name type="scientific">Diutina rugosa</name>
    <name type="common">Yeast</name>
    <name type="synonym">Candida rugosa</name>
    <dbReference type="NCBI Taxonomy" id="5481"/>
    <lineage>
        <taxon>Eukaryota</taxon>
        <taxon>Fungi</taxon>
        <taxon>Dikarya</taxon>
        <taxon>Ascomycota</taxon>
        <taxon>Saccharomycotina</taxon>
        <taxon>Pichiomycetes</taxon>
        <taxon>Debaryomycetaceae</taxon>
        <taxon>Diutina</taxon>
    </lineage>
</organism>
<feature type="active site" description="Proton donor" evidence="4">
    <location>
        <position position="334"/>
    </location>
</feature>
<dbReference type="PROSITE" id="PS00616">
    <property type="entry name" value="HIS_ACID_PHOSPHAT_1"/>
    <property type="match status" value="1"/>
</dbReference>
<dbReference type="InterPro" id="IPR000560">
    <property type="entry name" value="His_Pase_clade-2"/>
</dbReference>
<dbReference type="InterPro" id="IPR033379">
    <property type="entry name" value="Acid_Pase_AS"/>
</dbReference>
<dbReference type="Proteomes" id="UP000449547">
    <property type="component" value="Unassembled WGS sequence"/>
</dbReference>
<keyword evidence="7" id="KW-1185">Reference proteome</keyword>
<dbReference type="SUPFAM" id="SSF53254">
    <property type="entry name" value="Phosphoglycerate mutase-like"/>
    <property type="match status" value="1"/>
</dbReference>
<proteinExistence type="inferred from homology"/>
<dbReference type="EMBL" id="SWFT01000112">
    <property type="protein sequence ID" value="KAA8900393.1"/>
    <property type="molecule type" value="Genomic_DNA"/>
</dbReference>
<dbReference type="RefSeq" id="XP_034011393.1">
    <property type="nucleotide sequence ID" value="XM_034156620.1"/>
</dbReference>
<keyword evidence="3" id="KW-0325">Glycoprotein</keyword>
<keyword evidence="5" id="KW-1015">Disulfide bond</keyword>
<accession>A0A642UJX6</accession>
<comment type="similarity">
    <text evidence="1">Belongs to the histidine acid phosphatase family.</text>
</comment>
<gene>
    <name evidence="6" type="ORF">DIURU_003816</name>
</gene>
<dbReference type="GeneID" id="54782467"/>
<keyword evidence="2" id="KW-0378">Hydrolase</keyword>
<evidence type="ECO:0000256" key="2">
    <source>
        <dbReference type="ARBA" id="ARBA00022801"/>
    </source>
</evidence>
<evidence type="ECO:0000256" key="3">
    <source>
        <dbReference type="ARBA" id="ARBA00023180"/>
    </source>
</evidence>
<feature type="disulfide bond" evidence="5">
    <location>
        <begin position="260"/>
        <end position="273"/>
    </location>
</feature>
<feature type="disulfide bond" evidence="5">
    <location>
        <begin position="63"/>
        <end position="383"/>
    </location>
</feature>
<sequence>MVSLKAYSRALHHGLFLLDNSDGIATPQQVANEQYNVINFLGGSGPYKQNRGFGIDPNPPAQCQVEHVQLMSRHGERFPSKKDGKRFETIVQLMKDYRKDHGDLKGDLEFFNNYQYFVTNQDYYEKETDKNNANSPYLGLDDEHLHGQAFRKKYGHLLPKDIKFPVFSSNSGRCFYSGKEFAKGLLDDDNLANAEFVIVDESSKMGANSLTPHCNKDNTNDAQIDKYDTSYLDKIITRWQNDNPGLSITKSQVSSLMRMCGFEINVRGWGPTCEIFTTEEWIRESYRGDIGNYYSLGRGNSIAPVRGSEMAKASLKLLENTTSTNQIYVSFTHDTDVELMLSSLNIVDPKEDLDVNKVVFPSPYRIAEIVPMGARVYIERLNCGGDNYVRFVINDAVYPIPSCQDGPGFSCHLDDYKKYLDDQIGKIDYARDCALDNGVPRELTFYWDYNTHKYNASLINS</sequence>
<dbReference type="PANTHER" id="PTHR20963">
    <property type="entry name" value="MULTIPLE INOSITOL POLYPHOSPHATE PHOSPHATASE-RELATED"/>
    <property type="match status" value="1"/>
</dbReference>
<feature type="disulfide bond" evidence="5">
    <location>
        <begin position="403"/>
        <end position="411"/>
    </location>
</feature>
<dbReference type="PROSITE" id="PS00778">
    <property type="entry name" value="HIS_ACID_PHOSPHAT_2"/>
    <property type="match status" value="1"/>
</dbReference>
<evidence type="ECO:0000256" key="4">
    <source>
        <dbReference type="PIRSR" id="PIRSR000894-1"/>
    </source>
</evidence>
<dbReference type="PANTHER" id="PTHR20963:SF18">
    <property type="entry name" value="ACID PHOSPHATASE PHO11-RELATED"/>
    <property type="match status" value="1"/>
</dbReference>